<dbReference type="SUPFAM" id="SSF52540">
    <property type="entry name" value="P-loop containing nucleoside triphosphate hydrolases"/>
    <property type="match status" value="2"/>
</dbReference>
<evidence type="ECO:0000256" key="1">
    <source>
        <dbReference type="ARBA" id="ARBA00004141"/>
    </source>
</evidence>
<evidence type="ECO:0000256" key="7">
    <source>
        <dbReference type="ARBA" id="ARBA00022989"/>
    </source>
</evidence>
<evidence type="ECO:0000256" key="5">
    <source>
        <dbReference type="ARBA" id="ARBA00022741"/>
    </source>
</evidence>
<sequence length="1398" mass="161377">MTNDQCSSSYYINTTFILNENGVQKQNIMQYEKNQKPIALLWKNLRYEINEWYFDNINNGDDGGGGGGNSGEINRSWISWPRRRRKIILRRLNGSLRENSLNALLGPSGAGKTSLIKCLTGNISRSNMTSDTEIYLNRSILDQRIINKRMTLVGSVPQSVHEIVFGRFTVKELFYYAFRFKNSFGQRDQANKHILNVMNELMLDSRILETKFEQCSGGEQRRVAIAQELMSIESPPPFLFVDEPTTGLDSEAALLVMQCLQRLSLNKSLTIMVSIHAPSSEILMLFDHLYILAKGGICVYSGQPDLMRSYLRQTIQLEIDADRSPIEEYLRIASNGINAIQVRDLANNTLEQENHQMTMNDSFEYLVQVPNGMPKQTKSFKFDDLFIQMYRILRFIFVVDVQKLLCIILVNALFIGIIGLTCNSDMVRPSGCRLYDHDRYNRTCQDELEDGALIGTYVFYQELTFILLSCSAMGFSSVYLVELLKVFINEHRNGWYSLSTFFFAFQFGQLAQMSVSIFNLTMVAYFTGGYFSIDNYQFNWNRIGHFIFYYWLLMVYLQSHGQFGAIIFMDNIQIMTICLQLVYSILMMLNGISITLEIMDNSWLIIISHLLGIRYIADGLLFSFYGIDRCDTENEYSHILHDSNINPNNIYTNILSPLLNIGALRVATFILMYFRFTFMYKSIGQKFEQQKRSANMITIDYDHVDDNQNEKELIPERFHKNIKYDHNRQQKFLVSRHIIGWRSLYVFAKESIYESRPAPKQTSDPSERLILRNLNGQLRFGTINALMGTSGSGKTTLLKVLNGRKKTRLADCSEFYLSKYIPIRTCYISQEVSGHLLPGLTALQSLIYASKLKNCHVEHDGKTFVDHEKLANNILDELDLTDAANTMVQYCSGGQRKRLALALELTSVHMPNLICIDEPTSGLDSNSARLVVQILDRLVDRHPDICIVASIHQPNTELLMMFNHCYVLARDGICIYSGKPAGIKEYLDHISVLESDRDRFPIEQLIKYSCSGGDNRIVRQMAETSEKLIRQTDNSLQTDTITIPDGVEFNRIRFSLHSLWILSQRYLVFMIKYQWKEWLAFLFIYMAFGIALVIFFNQNIAQPSGCLNPEDDFLAFCSGNKSADRTLEEKQVVNSIYFMTQSSFLFTLFLSVQIMFSFINELEYFLNEHRNGWYSCGVFYLQKFLFETIPLIPIILIYVYIIDIFSIVSVNNYYLWHVIILFLASISFQAISHFVALITNGHFVLMIVCLSSFSAAFMVFSNAFNPIAQLNYGLRFLSNFSVFRFVNQADFWLVYGGQRCHEHEIQSILYQLMIPNTVDHFFHCILMLAVLALFYHCLAFWMLFIKSNPMNSRRSRVKRIERFYQQRLMHRIPSTTTSSATQSPSISSTSDNFITIRL</sequence>
<feature type="transmembrane region" description="Helical" evidence="10">
    <location>
        <begin position="395"/>
        <end position="420"/>
    </location>
</feature>
<dbReference type="EMBL" id="NJHN03000036">
    <property type="protein sequence ID" value="KAH9422676.1"/>
    <property type="molecule type" value="Genomic_DNA"/>
</dbReference>
<protein>
    <submittedName>
        <fullName evidence="12">ABC protein, sub ABCG</fullName>
    </submittedName>
</protein>
<feature type="region of interest" description="Disordered" evidence="9">
    <location>
        <begin position="1374"/>
        <end position="1398"/>
    </location>
</feature>
<dbReference type="PANTHER" id="PTHR48041:SF116">
    <property type="entry name" value="PROTEIN BROWN"/>
    <property type="match status" value="1"/>
</dbReference>
<accession>A0ABQ8JJB1</accession>
<dbReference type="InterPro" id="IPR050352">
    <property type="entry name" value="ABCG_transporters"/>
</dbReference>
<keyword evidence="7 10" id="KW-1133">Transmembrane helix</keyword>
<feature type="compositionally biased region" description="Low complexity" evidence="9">
    <location>
        <begin position="1374"/>
        <end position="1390"/>
    </location>
</feature>
<feature type="transmembrane region" description="Helical" evidence="10">
    <location>
        <begin position="603"/>
        <end position="627"/>
    </location>
</feature>
<dbReference type="Pfam" id="PF01061">
    <property type="entry name" value="ABC2_membrane"/>
    <property type="match status" value="2"/>
</dbReference>
<feature type="transmembrane region" description="Helical" evidence="10">
    <location>
        <begin position="1078"/>
        <end position="1096"/>
    </location>
</feature>
<keyword evidence="6" id="KW-0067">ATP-binding</keyword>
<feature type="transmembrane region" description="Helical" evidence="10">
    <location>
        <begin position="1180"/>
        <end position="1201"/>
    </location>
</feature>
<dbReference type="InterPro" id="IPR017871">
    <property type="entry name" value="ABC_transporter-like_CS"/>
</dbReference>
<feature type="domain" description="ABC transporter" evidence="11">
    <location>
        <begin position="73"/>
        <end position="319"/>
    </location>
</feature>
<feature type="transmembrane region" description="Helical" evidence="10">
    <location>
        <begin position="1213"/>
        <end position="1231"/>
    </location>
</feature>
<evidence type="ECO:0000313" key="13">
    <source>
        <dbReference type="Proteomes" id="UP000887458"/>
    </source>
</evidence>
<evidence type="ECO:0000256" key="9">
    <source>
        <dbReference type="SAM" id="MobiDB-lite"/>
    </source>
</evidence>
<dbReference type="InterPro" id="IPR003439">
    <property type="entry name" value="ABC_transporter-like_ATP-bd"/>
</dbReference>
<feature type="transmembrane region" description="Helical" evidence="10">
    <location>
        <begin position="1136"/>
        <end position="1159"/>
    </location>
</feature>
<evidence type="ECO:0000256" key="2">
    <source>
        <dbReference type="ARBA" id="ARBA00005814"/>
    </source>
</evidence>
<dbReference type="SMART" id="SM00382">
    <property type="entry name" value="AAA"/>
    <property type="match status" value="2"/>
</dbReference>
<keyword evidence="4 10" id="KW-0812">Transmembrane</keyword>
<name>A0ABQ8JJB1_DERPT</name>
<feature type="transmembrane region" description="Helical" evidence="10">
    <location>
        <begin position="463"/>
        <end position="481"/>
    </location>
</feature>
<evidence type="ECO:0000259" key="11">
    <source>
        <dbReference type="PROSITE" id="PS50893"/>
    </source>
</evidence>
<dbReference type="Pfam" id="PF00005">
    <property type="entry name" value="ABC_tran"/>
    <property type="match status" value="2"/>
</dbReference>
<keyword evidence="13" id="KW-1185">Reference proteome</keyword>
<comment type="subcellular location">
    <subcellularLocation>
        <location evidence="1">Membrane</location>
        <topology evidence="1">Multi-pass membrane protein</topology>
    </subcellularLocation>
</comment>
<comment type="caution">
    <text evidence="12">The sequence shown here is derived from an EMBL/GenBank/DDBJ whole genome shotgun (WGS) entry which is preliminary data.</text>
</comment>
<reference evidence="12 13" key="2">
    <citation type="journal article" date="2022" name="Mol. Biol. Evol.">
        <title>Comparative Genomics Reveals Insights into the Divergent Evolution of Astigmatic Mites and Household Pest Adaptations.</title>
        <authorList>
            <person name="Xiong Q."/>
            <person name="Wan A.T."/>
            <person name="Liu X."/>
            <person name="Fung C.S."/>
            <person name="Xiao X."/>
            <person name="Malainual N."/>
            <person name="Hou J."/>
            <person name="Wang L."/>
            <person name="Wang M."/>
            <person name="Yang K.Y."/>
            <person name="Cui Y."/>
            <person name="Leung E.L."/>
            <person name="Nong W."/>
            <person name="Shin S.K."/>
            <person name="Au S.W."/>
            <person name="Jeong K.Y."/>
            <person name="Chew F.T."/>
            <person name="Hui J.H."/>
            <person name="Leung T.F."/>
            <person name="Tungtrongchitr A."/>
            <person name="Zhong N."/>
            <person name="Liu Z."/>
            <person name="Tsui S.K."/>
        </authorList>
    </citation>
    <scope>NUCLEOTIDE SEQUENCE [LARGE SCALE GENOMIC DNA]</scope>
    <source>
        <strain evidence="12">Derp</strain>
    </source>
</reference>
<dbReference type="InterPro" id="IPR013525">
    <property type="entry name" value="ABC2_TM"/>
</dbReference>
<gene>
    <name evidence="12" type="primary">wht-4_6</name>
    <name evidence="12" type="ORF">DERP_003353</name>
</gene>
<evidence type="ECO:0000256" key="3">
    <source>
        <dbReference type="ARBA" id="ARBA00022448"/>
    </source>
</evidence>
<dbReference type="PROSITE" id="PS00211">
    <property type="entry name" value="ABC_TRANSPORTER_1"/>
    <property type="match status" value="2"/>
</dbReference>
<keyword evidence="3" id="KW-0813">Transport</keyword>
<dbReference type="PROSITE" id="PS50893">
    <property type="entry name" value="ABC_TRANSPORTER_2"/>
    <property type="match status" value="2"/>
</dbReference>
<dbReference type="InterPro" id="IPR027417">
    <property type="entry name" value="P-loop_NTPase"/>
</dbReference>
<comment type="similarity">
    <text evidence="2">Belongs to the ABC transporter superfamily. ABCG family. Eye pigment precursor importer (TC 3.A.1.204) subfamily.</text>
</comment>
<feature type="transmembrane region" description="Helical" evidence="10">
    <location>
        <begin position="654"/>
        <end position="676"/>
    </location>
</feature>
<evidence type="ECO:0000256" key="10">
    <source>
        <dbReference type="SAM" id="Phobius"/>
    </source>
</evidence>
<feature type="transmembrane region" description="Helical" evidence="10">
    <location>
        <begin position="1243"/>
        <end position="1264"/>
    </location>
</feature>
<feature type="domain" description="ABC transporter" evidence="11">
    <location>
        <begin position="747"/>
        <end position="995"/>
    </location>
</feature>
<feature type="transmembrane region" description="Helical" evidence="10">
    <location>
        <begin position="574"/>
        <end position="596"/>
    </location>
</feature>
<evidence type="ECO:0000313" key="12">
    <source>
        <dbReference type="EMBL" id="KAH9422676.1"/>
    </source>
</evidence>
<organism evidence="12 13">
    <name type="scientific">Dermatophagoides pteronyssinus</name>
    <name type="common">European house dust mite</name>
    <dbReference type="NCBI Taxonomy" id="6956"/>
    <lineage>
        <taxon>Eukaryota</taxon>
        <taxon>Metazoa</taxon>
        <taxon>Ecdysozoa</taxon>
        <taxon>Arthropoda</taxon>
        <taxon>Chelicerata</taxon>
        <taxon>Arachnida</taxon>
        <taxon>Acari</taxon>
        <taxon>Acariformes</taxon>
        <taxon>Sarcoptiformes</taxon>
        <taxon>Astigmata</taxon>
        <taxon>Psoroptidia</taxon>
        <taxon>Analgoidea</taxon>
        <taxon>Pyroglyphidae</taxon>
        <taxon>Dermatophagoidinae</taxon>
        <taxon>Dermatophagoides</taxon>
    </lineage>
</organism>
<evidence type="ECO:0000256" key="4">
    <source>
        <dbReference type="ARBA" id="ARBA00022692"/>
    </source>
</evidence>
<dbReference type="InterPro" id="IPR003593">
    <property type="entry name" value="AAA+_ATPase"/>
</dbReference>
<dbReference type="Gene3D" id="3.40.50.300">
    <property type="entry name" value="P-loop containing nucleotide triphosphate hydrolases"/>
    <property type="match status" value="2"/>
</dbReference>
<reference evidence="12 13" key="1">
    <citation type="journal article" date="2018" name="J. Allergy Clin. Immunol.">
        <title>High-quality assembly of Dermatophagoides pteronyssinus genome and transcriptome reveals a wide range of novel allergens.</title>
        <authorList>
            <person name="Liu X.Y."/>
            <person name="Yang K.Y."/>
            <person name="Wang M.Q."/>
            <person name="Kwok J.S."/>
            <person name="Zeng X."/>
            <person name="Yang Z."/>
            <person name="Xiao X.J."/>
            <person name="Lau C.P."/>
            <person name="Li Y."/>
            <person name="Huang Z.M."/>
            <person name="Ba J.G."/>
            <person name="Yim A.K."/>
            <person name="Ouyang C.Y."/>
            <person name="Ngai S.M."/>
            <person name="Chan T.F."/>
            <person name="Leung E.L."/>
            <person name="Liu L."/>
            <person name="Liu Z.G."/>
            <person name="Tsui S.K."/>
        </authorList>
    </citation>
    <scope>NUCLEOTIDE SEQUENCE [LARGE SCALE GENOMIC DNA]</scope>
    <source>
        <strain evidence="12">Derp</strain>
    </source>
</reference>
<keyword evidence="8 10" id="KW-0472">Membrane</keyword>
<feature type="transmembrane region" description="Helical" evidence="10">
    <location>
        <begin position="1320"/>
        <end position="1344"/>
    </location>
</feature>
<keyword evidence="5" id="KW-0547">Nucleotide-binding</keyword>
<dbReference type="PANTHER" id="PTHR48041">
    <property type="entry name" value="ABC TRANSPORTER G FAMILY MEMBER 28"/>
    <property type="match status" value="1"/>
</dbReference>
<evidence type="ECO:0000256" key="6">
    <source>
        <dbReference type="ARBA" id="ARBA00022840"/>
    </source>
</evidence>
<feature type="transmembrane region" description="Helical" evidence="10">
    <location>
        <begin position="517"/>
        <end position="536"/>
    </location>
</feature>
<dbReference type="Proteomes" id="UP000887458">
    <property type="component" value="Unassembled WGS sequence"/>
</dbReference>
<evidence type="ECO:0000256" key="8">
    <source>
        <dbReference type="ARBA" id="ARBA00023136"/>
    </source>
</evidence>
<feature type="transmembrane region" description="Helical" evidence="10">
    <location>
        <begin position="548"/>
        <end position="568"/>
    </location>
</feature>
<proteinExistence type="inferred from homology"/>